<dbReference type="GO" id="GO:0016491">
    <property type="term" value="F:oxidoreductase activity"/>
    <property type="evidence" value="ECO:0007669"/>
    <property type="project" value="UniProtKB-KW"/>
</dbReference>
<dbReference type="InterPro" id="IPR036291">
    <property type="entry name" value="NAD(P)-bd_dom_sf"/>
</dbReference>
<dbReference type="InterPro" id="IPR020904">
    <property type="entry name" value="Sc_DH/Rdtase_CS"/>
</dbReference>
<comment type="caution">
    <text evidence="4">The sequence shown here is derived from an EMBL/GenBank/DDBJ whole genome shotgun (WGS) entry which is preliminary data.</text>
</comment>
<evidence type="ECO:0000256" key="1">
    <source>
        <dbReference type="ARBA" id="ARBA00006484"/>
    </source>
</evidence>
<proteinExistence type="inferred from homology"/>
<organism evidence="4 5">
    <name type="scientific">Nitrospirillum amazonense</name>
    <dbReference type="NCBI Taxonomy" id="28077"/>
    <lineage>
        <taxon>Bacteria</taxon>
        <taxon>Pseudomonadati</taxon>
        <taxon>Pseudomonadota</taxon>
        <taxon>Alphaproteobacteria</taxon>
        <taxon>Rhodospirillales</taxon>
        <taxon>Azospirillaceae</taxon>
        <taxon>Nitrospirillum</taxon>
    </lineage>
</organism>
<evidence type="ECO:0000256" key="2">
    <source>
        <dbReference type="ARBA" id="ARBA00023002"/>
    </source>
</evidence>
<dbReference type="Proteomes" id="UP000316545">
    <property type="component" value="Unassembled WGS sequence"/>
</dbReference>
<keyword evidence="5" id="KW-1185">Reference proteome</keyword>
<name>A0A560G369_9PROT</name>
<dbReference type="AlphaFoldDB" id="A0A560G369"/>
<dbReference type="PRINTS" id="PR00080">
    <property type="entry name" value="SDRFAMILY"/>
</dbReference>
<protein>
    <submittedName>
        <fullName evidence="4">Short-subunit dehydrogenase</fullName>
    </submittedName>
</protein>
<dbReference type="PANTHER" id="PTHR44196:SF1">
    <property type="entry name" value="DEHYDROGENASE_REDUCTASE SDR FAMILY MEMBER 7B"/>
    <property type="match status" value="1"/>
</dbReference>
<accession>A0A560G369</accession>
<dbReference type="InterPro" id="IPR002347">
    <property type="entry name" value="SDR_fam"/>
</dbReference>
<dbReference type="GO" id="GO:0016020">
    <property type="term" value="C:membrane"/>
    <property type="evidence" value="ECO:0007669"/>
    <property type="project" value="TreeGrafter"/>
</dbReference>
<dbReference type="RefSeq" id="WP_145616475.1">
    <property type="nucleotide sequence ID" value="NZ_JAYNFR010000018.1"/>
</dbReference>
<dbReference type="PROSITE" id="PS00061">
    <property type="entry name" value="ADH_SHORT"/>
    <property type="match status" value="1"/>
</dbReference>
<evidence type="ECO:0000313" key="5">
    <source>
        <dbReference type="Proteomes" id="UP000316545"/>
    </source>
</evidence>
<dbReference type="Pfam" id="PF00106">
    <property type="entry name" value="adh_short"/>
    <property type="match status" value="1"/>
</dbReference>
<evidence type="ECO:0000256" key="3">
    <source>
        <dbReference type="RuleBase" id="RU000363"/>
    </source>
</evidence>
<keyword evidence="2" id="KW-0560">Oxidoreductase</keyword>
<sequence length="287" mass="30063">MPHDSASSGMTALITGAGSGIGQALAVEASRRGLGLVLVGRRRPPLDATKALLRPGTRCLVLPADVTLAEDREALVDAVRDHTGGLDFLVNNAGLVWAGALSTLDDRTLTALVATNLVAPLALTRDFLPLLSAAAGRVVNIGSLLGDIPYPLFAGYCASKYGLRGLSDALRRELRCQGVGVTYAAPRGARTPATEALEPLLALLDMPTDPPAAIARRIWAAALAGADTAYPAGPERLFVLLQRLFPRLVDAAVRRQLRRGPLDALMPPPAPQTGRRAGARVDCLPLV</sequence>
<evidence type="ECO:0000313" key="4">
    <source>
        <dbReference type="EMBL" id="TWB28337.1"/>
    </source>
</evidence>
<dbReference type="EMBL" id="VITO01000005">
    <property type="protein sequence ID" value="TWB28337.1"/>
    <property type="molecule type" value="Genomic_DNA"/>
</dbReference>
<dbReference type="SUPFAM" id="SSF51735">
    <property type="entry name" value="NAD(P)-binding Rossmann-fold domains"/>
    <property type="match status" value="1"/>
</dbReference>
<dbReference type="CDD" id="cd05233">
    <property type="entry name" value="SDR_c"/>
    <property type="match status" value="1"/>
</dbReference>
<dbReference type="PRINTS" id="PR00081">
    <property type="entry name" value="GDHRDH"/>
</dbReference>
<gene>
    <name evidence="4" type="ORF">FBZ88_10556</name>
</gene>
<dbReference type="Gene3D" id="3.40.50.720">
    <property type="entry name" value="NAD(P)-binding Rossmann-like Domain"/>
    <property type="match status" value="1"/>
</dbReference>
<dbReference type="PANTHER" id="PTHR44196">
    <property type="entry name" value="DEHYDROGENASE/REDUCTASE SDR FAMILY MEMBER 7B"/>
    <property type="match status" value="1"/>
</dbReference>
<reference evidence="4 5" key="1">
    <citation type="submission" date="2019-06" db="EMBL/GenBank/DDBJ databases">
        <title>Genomic Encyclopedia of Type Strains, Phase IV (KMG-V): Genome sequencing to study the core and pangenomes of soil and plant-associated prokaryotes.</title>
        <authorList>
            <person name="Whitman W."/>
        </authorList>
    </citation>
    <scope>NUCLEOTIDE SEQUENCE [LARGE SCALE GENOMIC DNA]</scope>
    <source>
        <strain evidence="4 5">BR 11865</strain>
    </source>
</reference>
<comment type="similarity">
    <text evidence="1 3">Belongs to the short-chain dehydrogenases/reductases (SDR) family.</text>
</comment>